<proteinExistence type="predicted"/>
<evidence type="ECO:0000313" key="1">
    <source>
        <dbReference type="EMBL" id="ABB11761.1"/>
    </source>
</evidence>
<name>Q395V0_BURL3</name>
<dbReference type="EMBL" id="CP000152">
    <property type="protein sequence ID" value="ABB11761.1"/>
    <property type="molecule type" value="Genomic_DNA"/>
</dbReference>
<keyword evidence="2" id="KW-1185">Reference proteome</keyword>
<reference evidence="1" key="1">
    <citation type="submission" date="2005-10" db="EMBL/GenBank/DDBJ databases">
        <title>Complete sequence of chromosome 2 of Burkholderia sp. 383.</title>
        <authorList>
            <consortium name="US DOE Joint Genome Institute"/>
            <person name="Copeland A."/>
            <person name="Lucas S."/>
            <person name="Lapidus A."/>
            <person name="Barry K."/>
            <person name="Detter J.C."/>
            <person name="Glavina T."/>
            <person name="Hammon N."/>
            <person name="Israni S."/>
            <person name="Pitluck S."/>
            <person name="Chain P."/>
            <person name="Malfatti S."/>
            <person name="Shin M."/>
            <person name="Vergez L."/>
            <person name="Schmutz J."/>
            <person name="Larimer F."/>
            <person name="Land M."/>
            <person name="Kyrpides N."/>
            <person name="Lykidis A."/>
            <person name="Richardson P."/>
        </authorList>
    </citation>
    <scope>NUCLEOTIDE SEQUENCE [LARGE SCALE GENOMIC DNA]</scope>
    <source>
        <strain evidence="1">383</strain>
    </source>
</reference>
<organism evidence="1 2">
    <name type="scientific">Burkholderia lata (strain ATCC 17760 / DSM 23089 / LMG 22485 / NCIMB 9086 / R18194 / 383)</name>
    <dbReference type="NCBI Taxonomy" id="482957"/>
    <lineage>
        <taxon>Bacteria</taxon>
        <taxon>Pseudomonadati</taxon>
        <taxon>Pseudomonadota</taxon>
        <taxon>Betaproteobacteria</taxon>
        <taxon>Burkholderiales</taxon>
        <taxon>Burkholderiaceae</taxon>
        <taxon>Burkholderia</taxon>
        <taxon>Burkholderia cepacia complex</taxon>
    </lineage>
</organism>
<protein>
    <recommendedName>
        <fullName evidence="3">Lipoprotein</fullName>
    </recommendedName>
</protein>
<dbReference type="RefSeq" id="WP_011355250.1">
    <property type="nucleotide sequence ID" value="NC_007511.1"/>
</dbReference>
<dbReference type="HOGENOM" id="CLU_2178885_0_0_4"/>
<dbReference type="PATRIC" id="fig|482957.22.peg.5369"/>
<dbReference type="KEGG" id="bur:Bcep18194_B1647"/>
<dbReference type="Proteomes" id="UP000002705">
    <property type="component" value="Chromosome 2"/>
</dbReference>
<gene>
    <name evidence="1" type="ordered locus">Bcep18194_B1647</name>
</gene>
<evidence type="ECO:0000313" key="2">
    <source>
        <dbReference type="Proteomes" id="UP000002705"/>
    </source>
</evidence>
<evidence type="ECO:0008006" key="3">
    <source>
        <dbReference type="Google" id="ProtNLM"/>
    </source>
</evidence>
<dbReference type="GeneID" id="45097984"/>
<accession>Q395V0</accession>
<dbReference type="AlphaFoldDB" id="Q395V0"/>
<sequence length="109" mass="11799">MEDTKVTGITIYNSSFNEAFASVSRWNDNGDPNYFAIPPQQPQSWGTRVDPRGYVVCFKQGADVVAYYLLTGSYVTFQALNAVYVQTPTGAVKLTPLGAPVPSETAAAK</sequence>